<comment type="caution">
    <text evidence="2">The sequence shown here is derived from an EMBL/GenBank/DDBJ whole genome shotgun (WGS) entry which is preliminary data.</text>
</comment>
<feature type="transmembrane region" description="Helical" evidence="1">
    <location>
        <begin position="109"/>
        <end position="127"/>
    </location>
</feature>
<evidence type="ECO:0000313" key="3">
    <source>
        <dbReference type="Proteomes" id="UP001139648"/>
    </source>
</evidence>
<feature type="transmembrane region" description="Helical" evidence="1">
    <location>
        <begin position="48"/>
        <end position="70"/>
    </location>
</feature>
<keyword evidence="1" id="KW-0472">Membrane</keyword>
<accession>A0A9X2GMP0</accession>
<evidence type="ECO:0008006" key="4">
    <source>
        <dbReference type="Google" id="ProtNLM"/>
    </source>
</evidence>
<evidence type="ECO:0000313" key="2">
    <source>
        <dbReference type="EMBL" id="MCP2357103.1"/>
    </source>
</evidence>
<reference evidence="2" key="1">
    <citation type="submission" date="2022-06" db="EMBL/GenBank/DDBJ databases">
        <title>Sequencing the genomes of 1000 actinobacteria strains.</title>
        <authorList>
            <person name="Klenk H.-P."/>
        </authorList>
    </citation>
    <scope>NUCLEOTIDE SEQUENCE</scope>
    <source>
        <strain evidence="2">DSM 46694</strain>
    </source>
</reference>
<keyword evidence="1" id="KW-0812">Transmembrane</keyword>
<dbReference type="Pfam" id="PF19545">
    <property type="entry name" value="DUF6069"/>
    <property type="match status" value="1"/>
</dbReference>
<dbReference type="Proteomes" id="UP001139648">
    <property type="component" value="Unassembled WGS sequence"/>
</dbReference>
<keyword evidence="3" id="KW-1185">Reference proteome</keyword>
<dbReference type="RefSeq" id="WP_253744240.1">
    <property type="nucleotide sequence ID" value="NZ_BAABKA010000103.1"/>
</dbReference>
<evidence type="ECO:0000256" key="1">
    <source>
        <dbReference type="SAM" id="Phobius"/>
    </source>
</evidence>
<protein>
    <recommendedName>
        <fullName evidence="4">Cell envelope biogenesis protein OmpA</fullName>
    </recommendedName>
</protein>
<feature type="transmembrane region" description="Helical" evidence="1">
    <location>
        <begin position="82"/>
        <end position="103"/>
    </location>
</feature>
<sequence length="132" mass="12890">MSVISTTAPPKPLIIGGLTAAVVAGAATAAVAAAGEFAGISLVAGGAPIPASGFAMLTVIFSVAGLVLAVGLARWARRPRTVFVRATLALTALSLVPDALVGASVATKVLLMVTHVVAAAIVIPAVARRLSA</sequence>
<gene>
    <name evidence="2" type="ORF">HD597_004123</name>
</gene>
<name>A0A9X2GMP0_9ACTN</name>
<organism evidence="2 3">
    <name type="scientific">Nonomuraea thailandensis</name>
    <dbReference type="NCBI Taxonomy" id="1188745"/>
    <lineage>
        <taxon>Bacteria</taxon>
        <taxon>Bacillati</taxon>
        <taxon>Actinomycetota</taxon>
        <taxon>Actinomycetes</taxon>
        <taxon>Streptosporangiales</taxon>
        <taxon>Streptosporangiaceae</taxon>
        <taxon>Nonomuraea</taxon>
    </lineage>
</organism>
<dbReference type="EMBL" id="JAMZEB010000002">
    <property type="protein sequence ID" value="MCP2357103.1"/>
    <property type="molecule type" value="Genomic_DNA"/>
</dbReference>
<dbReference type="AlphaFoldDB" id="A0A9X2GMP0"/>
<proteinExistence type="predicted"/>
<keyword evidence="1" id="KW-1133">Transmembrane helix</keyword>
<dbReference type="InterPro" id="IPR045713">
    <property type="entry name" value="DUF6069"/>
</dbReference>